<sequence>MRTVSILTAAAAALISTMGMAAEPAQQTFTRDGHTYVYSTSAREGGRTLIEGREVGSASRFRLLVDGNRVTGHANGYPVSFRTQTPLTALASAN</sequence>
<comment type="caution">
    <text evidence="2">The sequence shown here is derived from an EMBL/GenBank/DDBJ whole genome shotgun (WGS) entry which is preliminary data.</text>
</comment>
<feature type="signal peptide" evidence="1">
    <location>
        <begin position="1"/>
        <end position="21"/>
    </location>
</feature>
<evidence type="ECO:0000313" key="3">
    <source>
        <dbReference type="Proteomes" id="UP000218784"/>
    </source>
</evidence>
<evidence type="ECO:0000256" key="1">
    <source>
        <dbReference type="SAM" id="SignalP"/>
    </source>
</evidence>
<reference evidence="2 3" key="1">
    <citation type="submission" date="2017-09" db="EMBL/GenBank/DDBJ databases">
        <title>Sphingomonas ginsenosidimutans KACC 14949, whole genome shotgun sequence.</title>
        <authorList>
            <person name="Feng G."/>
            <person name="Zhu H."/>
        </authorList>
    </citation>
    <scope>NUCLEOTIDE SEQUENCE [LARGE SCALE GENOMIC DNA]</scope>
    <source>
        <strain evidence="2 3">KACC 14949</strain>
    </source>
</reference>
<evidence type="ECO:0000313" key="2">
    <source>
        <dbReference type="EMBL" id="PCG10516.1"/>
    </source>
</evidence>
<proteinExistence type="predicted"/>
<dbReference type="Proteomes" id="UP000218784">
    <property type="component" value="Unassembled WGS sequence"/>
</dbReference>
<dbReference type="AlphaFoldDB" id="A0A2A4I172"/>
<organism evidence="2 3">
    <name type="scientific">Sphingomonas ginsenosidimutans</name>
    <dbReference type="NCBI Taxonomy" id="862134"/>
    <lineage>
        <taxon>Bacteria</taxon>
        <taxon>Pseudomonadati</taxon>
        <taxon>Pseudomonadota</taxon>
        <taxon>Alphaproteobacteria</taxon>
        <taxon>Sphingomonadales</taxon>
        <taxon>Sphingomonadaceae</taxon>
        <taxon>Sphingomonas</taxon>
    </lineage>
</organism>
<dbReference type="EMBL" id="NWVD01000001">
    <property type="protein sequence ID" value="PCG10516.1"/>
    <property type="molecule type" value="Genomic_DNA"/>
</dbReference>
<dbReference type="RefSeq" id="WP_066489635.1">
    <property type="nucleotide sequence ID" value="NZ_JAIEOT010000076.1"/>
</dbReference>
<protein>
    <submittedName>
        <fullName evidence="2">Uncharacterized protein</fullName>
    </submittedName>
</protein>
<feature type="chain" id="PRO_5011997444" evidence="1">
    <location>
        <begin position="22"/>
        <end position="94"/>
    </location>
</feature>
<keyword evidence="3" id="KW-1185">Reference proteome</keyword>
<name>A0A2A4I172_9SPHN</name>
<gene>
    <name evidence="2" type="ORF">COA17_03650</name>
</gene>
<accession>A0A2A4I172</accession>
<keyword evidence="1" id="KW-0732">Signal</keyword>